<evidence type="ECO:0000256" key="4">
    <source>
        <dbReference type="ARBA" id="ARBA00022840"/>
    </source>
</evidence>
<dbReference type="InterPro" id="IPR025110">
    <property type="entry name" value="AMP-bd_C"/>
</dbReference>
<dbReference type="OrthoDB" id="9766486at2"/>
<dbReference type="Gene3D" id="3.30.300.30">
    <property type="match status" value="1"/>
</dbReference>
<comment type="similarity">
    <text evidence="1">Belongs to the ATP-dependent AMP-binding enzyme family.</text>
</comment>
<dbReference type="Pfam" id="PF13193">
    <property type="entry name" value="AMP-binding_C"/>
    <property type="match status" value="1"/>
</dbReference>
<dbReference type="InterPro" id="IPR042099">
    <property type="entry name" value="ANL_N_sf"/>
</dbReference>
<comment type="caution">
    <text evidence="7">The sequence shown here is derived from an EMBL/GenBank/DDBJ whole genome shotgun (WGS) entry which is preliminary data.</text>
</comment>
<organism evidence="7 8">
    <name type="scientific">Verticiella sediminum</name>
    <dbReference type="NCBI Taxonomy" id="1247510"/>
    <lineage>
        <taxon>Bacteria</taxon>
        <taxon>Pseudomonadati</taxon>
        <taxon>Pseudomonadota</taxon>
        <taxon>Betaproteobacteria</taxon>
        <taxon>Burkholderiales</taxon>
        <taxon>Alcaligenaceae</taxon>
        <taxon>Verticiella</taxon>
    </lineage>
</organism>
<dbReference type="GO" id="GO:0004467">
    <property type="term" value="F:long-chain fatty acid-CoA ligase activity"/>
    <property type="evidence" value="ECO:0007669"/>
    <property type="project" value="TreeGrafter"/>
</dbReference>
<dbReference type="GO" id="GO:0005324">
    <property type="term" value="F:long-chain fatty acid transmembrane transporter activity"/>
    <property type="evidence" value="ECO:0007669"/>
    <property type="project" value="TreeGrafter"/>
</dbReference>
<keyword evidence="4" id="KW-0067">ATP-binding</keyword>
<accession>A0A556AU15</accession>
<sequence length="510" mass="54972">MTEDSFVSLLASRAARGPQDVFATFNGTPITFARLRQASDAIAAWLARRGLSRGERVAVMMRNSPDSIAVLYALAKTGLVWVPVNVQQQGEGLRYLLSQAEPALVLADVDFLPTIAACGLQQAPPIVASRDPAAAEDIARVAARADSFEAPVPKADDLFAISYTSGTTGRPKGVMVTHRMLAFAARGALLTSQARGGDVFFVWEPLYHIGGAQLIVIPLLCDVRLAMVDRLSVSRFWQQVGQCGATQIHYLGGLLQMLLKQPAAAHDRAHQVRVAWGAGLPAEYWQPFQDRFGIPVVECYGMTEASSFTTCNLAGVPGSVGQAVPWLSFDVRDPAGRPLAAGERGEIVVHARQPGAVFAGYYRAPEPTAHALRDGRLHTGDLGWRDDAGNLFFAGRMTDSLRVRGENVSAFDVEHAASSHPAVDAAAAIGVRADVGEQEIKLFIRLKPGAAAELADISAWLSTRLAKYQNPRYLALIDELPYTPSQRVMKHLLPADVTGCYDRLHAAKTS</sequence>
<evidence type="ECO:0000256" key="3">
    <source>
        <dbReference type="ARBA" id="ARBA00022741"/>
    </source>
</evidence>
<dbReference type="Proteomes" id="UP000318405">
    <property type="component" value="Unassembled WGS sequence"/>
</dbReference>
<dbReference type="EMBL" id="VLTJ01000016">
    <property type="protein sequence ID" value="TSH96429.1"/>
    <property type="molecule type" value="Genomic_DNA"/>
</dbReference>
<name>A0A556AU15_9BURK</name>
<keyword evidence="2 7" id="KW-0436">Ligase</keyword>
<dbReference type="InterPro" id="IPR020845">
    <property type="entry name" value="AMP-binding_CS"/>
</dbReference>
<dbReference type="InterPro" id="IPR045851">
    <property type="entry name" value="AMP-bd_C_sf"/>
</dbReference>
<feature type="domain" description="AMP-binding enzyme C-terminal" evidence="6">
    <location>
        <begin position="413"/>
        <end position="485"/>
    </location>
</feature>
<keyword evidence="3" id="KW-0547">Nucleotide-binding</keyword>
<evidence type="ECO:0000259" key="5">
    <source>
        <dbReference type="Pfam" id="PF00501"/>
    </source>
</evidence>
<evidence type="ECO:0000259" key="6">
    <source>
        <dbReference type="Pfam" id="PF13193"/>
    </source>
</evidence>
<protein>
    <submittedName>
        <fullName evidence="7">ATP-dependent acyl-CoA ligase</fullName>
    </submittedName>
</protein>
<dbReference type="RefSeq" id="WP_143947879.1">
    <property type="nucleotide sequence ID" value="NZ_BAABMB010000002.1"/>
</dbReference>
<dbReference type="InterPro" id="IPR000873">
    <property type="entry name" value="AMP-dep_synth/lig_dom"/>
</dbReference>
<dbReference type="SUPFAM" id="SSF56801">
    <property type="entry name" value="Acetyl-CoA synthetase-like"/>
    <property type="match status" value="1"/>
</dbReference>
<dbReference type="Gene3D" id="3.40.50.12780">
    <property type="entry name" value="N-terminal domain of ligase-like"/>
    <property type="match status" value="1"/>
</dbReference>
<proteinExistence type="inferred from homology"/>
<dbReference type="GO" id="GO:0044539">
    <property type="term" value="P:long-chain fatty acid import into cell"/>
    <property type="evidence" value="ECO:0007669"/>
    <property type="project" value="TreeGrafter"/>
</dbReference>
<reference evidence="7 8" key="1">
    <citation type="submission" date="2019-07" db="EMBL/GenBank/DDBJ databases">
        <title>Qingshengfaniella alkalisoli gen. nov., sp. nov., isolated from saline soil.</title>
        <authorList>
            <person name="Xu L."/>
            <person name="Huang X.-X."/>
            <person name="Sun J.-Q."/>
        </authorList>
    </citation>
    <scope>NUCLEOTIDE SEQUENCE [LARGE SCALE GENOMIC DNA]</scope>
    <source>
        <strain evidence="7 8">DSM 27279</strain>
    </source>
</reference>
<dbReference type="Pfam" id="PF00501">
    <property type="entry name" value="AMP-binding"/>
    <property type="match status" value="1"/>
</dbReference>
<keyword evidence="8" id="KW-1185">Reference proteome</keyword>
<dbReference type="AlphaFoldDB" id="A0A556AU15"/>
<feature type="domain" description="AMP-dependent synthetase/ligase" evidence="5">
    <location>
        <begin position="12"/>
        <end position="362"/>
    </location>
</feature>
<evidence type="ECO:0000256" key="1">
    <source>
        <dbReference type="ARBA" id="ARBA00006432"/>
    </source>
</evidence>
<evidence type="ECO:0000256" key="2">
    <source>
        <dbReference type="ARBA" id="ARBA00022598"/>
    </source>
</evidence>
<dbReference type="PANTHER" id="PTHR43107:SF15">
    <property type="entry name" value="FATTY ACID TRANSPORT PROTEIN 3, ISOFORM A"/>
    <property type="match status" value="1"/>
</dbReference>
<evidence type="ECO:0000313" key="8">
    <source>
        <dbReference type="Proteomes" id="UP000318405"/>
    </source>
</evidence>
<dbReference type="GO" id="GO:0005886">
    <property type="term" value="C:plasma membrane"/>
    <property type="evidence" value="ECO:0007669"/>
    <property type="project" value="TreeGrafter"/>
</dbReference>
<evidence type="ECO:0000313" key="7">
    <source>
        <dbReference type="EMBL" id="TSH96429.1"/>
    </source>
</evidence>
<gene>
    <name evidence="7" type="ORF">FOZ76_09330</name>
</gene>
<dbReference type="PROSITE" id="PS00455">
    <property type="entry name" value="AMP_BINDING"/>
    <property type="match status" value="1"/>
</dbReference>
<dbReference type="GO" id="GO:0005524">
    <property type="term" value="F:ATP binding"/>
    <property type="evidence" value="ECO:0007669"/>
    <property type="project" value="UniProtKB-KW"/>
</dbReference>
<dbReference type="PANTHER" id="PTHR43107">
    <property type="entry name" value="LONG-CHAIN FATTY ACID TRANSPORT PROTEIN"/>
    <property type="match status" value="1"/>
</dbReference>